<evidence type="ECO:0000256" key="4">
    <source>
        <dbReference type="ARBA" id="ARBA00022670"/>
    </source>
</evidence>
<dbReference type="Pfam" id="PF00326">
    <property type="entry name" value="Peptidase_S9"/>
    <property type="match status" value="1"/>
</dbReference>
<evidence type="ECO:0000256" key="2">
    <source>
        <dbReference type="ARBA" id="ARBA00006150"/>
    </source>
</evidence>
<dbReference type="InterPro" id="IPR050278">
    <property type="entry name" value="Serine_Prot_S9B/DPPIV"/>
</dbReference>
<dbReference type="Gene3D" id="2.140.10.30">
    <property type="entry name" value="Dipeptidylpeptidase IV, N-terminal domain"/>
    <property type="match status" value="1"/>
</dbReference>
<dbReference type="PROSITE" id="PS00708">
    <property type="entry name" value="PRO_ENDOPEP_SER"/>
    <property type="match status" value="1"/>
</dbReference>
<evidence type="ECO:0000256" key="1">
    <source>
        <dbReference type="ARBA" id="ARBA00004576"/>
    </source>
</evidence>
<accession>A0A1X2GHD7</accession>
<evidence type="ECO:0000256" key="9">
    <source>
        <dbReference type="ARBA" id="ARBA00022989"/>
    </source>
</evidence>
<dbReference type="GO" id="GO:0008239">
    <property type="term" value="F:dipeptidyl-peptidase activity"/>
    <property type="evidence" value="ECO:0007669"/>
    <property type="project" value="TreeGrafter"/>
</dbReference>
<keyword evidence="4" id="KW-0645">Protease</keyword>
<dbReference type="Gene3D" id="3.40.50.1820">
    <property type="entry name" value="alpha/beta hydrolase"/>
    <property type="match status" value="1"/>
</dbReference>
<comment type="similarity">
    <text evidence="2">Belongs to the peptidase S9B family.</text>
</comment>
<keyword evidence="7" id="KW-0720">Serine protease</keyword>
<dbReference type="GO" id="GO:0005886">
    <property type="term" value="C:plasma membrane"/>
    <property type="evidence" value="ECO:0007669"/>
    <property type="project" value="TreeGrafter"/>
</dbReference>
<dbReference type="STRING" id="101127.A0A1X2GHD7"/>
<keyword evidence="6" id="KW-0378">Hydrolase</keyword>
<dbReference type="InterPro" id="IPR002471">
    <property type="entry name" value="Pept_S9_AS"/>
</dbReference>
<dbReference type="AlphaFoldDB" id="A0A1X2GHD7"/>
<keyword evidence="9 12" id="KW-1133">Transmembrane helix</keyword>
<dbReference type="InterPro" id="IPR029058">
    <property type="entry name" value="AB_hydrolase_fold"/>
</dbReference>
<dbReference type="FunFam" id="3.40.50.1820:FF:000003">
    <property type="entry name" value="Dipeptidyl peptidase 4"/>
    <property type="match status" value="1"/>
</dbReference>
<dbReference type="GO" id="GO:0005774">
    <property type="term" value="C:vacuolar membrane"/>
    <property type="evidence" value="ECO:0007669"/>
    <property type="project" value="UniProtKB-SubCell"/>
</dbReference>
<keyword evidence="5 12" id="KW-0812">Transmembrane</keyword>
<dbReference type="GO" id="GO:0004177">
    <property type="term" value="F:aminopeptidase activity"/>
    <property type="evidence" value="ECO:0007669"/>
    <property type="project" value="UniProtKB-KW"/>
</dbReference>
<keyword evidence="3" id="KW-0031">Aminopeptidase</keyword>
<feature type="domain" description="Peptidase S9 prolyl oligopeptidase catalytic" evidence="13">
    <location>
        <begin position="593"/>
        <end position="793"/>
    </location>
</feature>
<evidence type="ECO:0000313" key="15">
    <source>
        <dbReference type="EMBL" id="ORX53155.1"/>
    </source>
</evidence>
<proteinExistence type="inferred from homology"/>
<dbReference type="PANTHER" id="PTHR11731">
    <property type="entry name" value="PROTEASE FAMILY S9B,C DIPEPTIDYL-PEPTIDASE IV-RELATED"/>
    <property type="match status" value="1"/>
</dbReference>
<evidence type="ECO:0008006" key="17">
    <source>
        <dbReference type="Google" id="ProtNLM"/>
    </source>
</evidence>
<protein>
    <recommendedName>
        <fullName evidence="17">Dipeptidyl-peptidase IV</fullName>
    </recommendedName>
</protein>
<evidence type="ECO:0000256" key="10">
    <source>
        <dbReference type="ARBA" id="ARBA00023136"/>
    </source>
</evidence>
<organism evidence="15 16">
    <name type="scientific">Hesseltinella vesiculosa</name>
    <dbReference type="NCBI Taxonomy" id="101127"/>
    <lineage>
        <taxon>Eukaryota</taxon>
        <taxon>Fungi</taxon>
        <taxon>Fungi incertae sedis</taxon>
        <taxon>Mucoromycota</taxon>
        <taxon>Mucoromycotina</taxon>
        <taxon>Mucoromycetes</taxon>
        <taxon>Mucorales</taxon>
        <taxon>Cunninghamellaceae</taxon>
        <taxon>Hesseltinella</taxon>
    </lineage>
</organism>
<evidence type="ECO:0000259" key="13">
    <source>
        <dbReference type="Pfam" id="PF00326"/>
    </source>
</evidence>
<comment type="subcellular location">
    <subcellularLocation>
        <location evidence="1">Vacuole membrane</location>
        <topology evidence="1">Single-pass type II membrane protein</topology>
    </subcellularLocation>
</comment>
<dbReference type="Pfam" id="PF00930">
    <property type="entry name" value="DPPIV_N"/>
    <property type="match status" value="1"/>
</dbReference>
<keyword evidence="10 12" id="KW-0472">Membrane</keyword>
<dbReference type="OrthoDB" id="16520at2759"/>
<evidence type="ECO:0000256" key="7">
    <source>
        <dbReference type="ARBA" id="ARBA00022825"/>
    </source>
</evidence>
<dbReference type="SUPFAM" id="SSF53474">
    <property type="entry name" value="alpha/beta-Hydrolases"/>
    <property type="match status" value="1"/>
</dbReference>
<dbReference type="SUPFAM" id="SSF82171">
    <property type="entry name" value="DPP6 N-terminal domain-like"/>
    <property type="match status" value="1"/>
</dbReference>
<evidence type="ECO:0000259" key="14">
    <source>
        <dbReference type="Pfam" id="PF00930"/>
    </source>
</evidence>
<keyword evidence="16" id="KW-1185">Reference proteome</keyword>
<evidence type="ECO:0000256" key="5">
    <source>
        <dbReference type="ARBA" id="ARBA00022692"/>
    </source>
</evidence>
<sequence length="810" mass="92490">MILTSPPPPQNAQRGKTWLCFGFFVFLLSGWLIWLIVMQNLSPDATNEDETTVKHIDFNDIFNTDYTPKRPRITWANDGNLTGHIALLDRATNNLLVQHVDTKKAQLLVKGSQLVMNNRSLSIDHFSFSQDQKHILLSANASKVWQRSKVSTMYVYNRARQHLSLLLEPGVTVSFAQWSPTGRHIAYVRENNLYVTDLATHTQITHDGSDTVFNGIPDWVYEEELLNQDHALWWSPDGNRLAYLRLDASQVPVLHLPIYEESANDIYPSEQAIRYPKAGQANPMATLHVYSLETAIDSVVLGNATVAATLSPTNGQSQTDFDVDDRLVVDVAWMTDDSDVLLFKQTNRVQDLQITNIVQWHNGTNATLSTLSKDAPLDRGWLDQGMNMRFVSRTNDTLVFVDWLNNDQGYMHLAQLTLRLDEMAIDRVWLTSGPWEIQDRSVVVDPIRQKVYFISTERSPLERHLYMLSLATAEKTCMTCPDDIDLTAFYEATFSPDKSYYVLHYQGPDVPVTTIHHVDDSKIELTVQANDGLKQKLANFDLPTKRYVTITSGGRELHVEEQLPPGFDATQKYPVLFRVYGGPNSQSVTHEFQLDWHTFLSSKLQYIVVTVDGRGTGNRGRDFRMDVRGRLGTLEAVDQLNAARHWSQLKYVDASRISIWGWSFGGFLVAKCIEANQGIFKAGMAVAPVTDWRYYDSVYTERYMLTPDMNPEGYQRSAVTNMTGFANTKFLLVHGTADDNVHFQNTAILVDRLTRASIHSYRVQFYTDSNHFIEHHEANANMYYLLTDFLWERYDSSCFEPWLTPNLSRF</sequence>
<keyword evidence="11" id="KW-0325">Glycoprotein</keyword>
<dbReference type="InterPro" id="IPR001375">
    <property type="entry name" value="Peptidase_S9_cat"/>
</dbReference>
<dbReference type="PANTHER" id="PTHR11731:SF200">
    <property type="entry name" value="DIPEPTIDYL PEPTIDASE 10, ISOFORM B"/>
    <property type="match status" value="1"/>
</dbReference>
<reference evidence="15 16" key="1">
    <citation type="submission" date="2016-07" db="EMBL/GenBank/DDBJ databases">
        <title>Pervasive Adenine N6-methylation of Active Genes in Fungi.</title>
        <authorList>
            <consortium name="DOE Joint Genome Institute"/>
            <person name="Mondo S.J."/>
            <person name="Dannebaum R.O."/>
            <person name="Kuo R.C."/>
            <person name="Labutti K."/>
            <person name="Haridas S."/>
            <person name="Kuo A."/>
            <person name="Salamov A."/>
            <person name="Ahrendt S.R."/>
            <person name="Lipzen A."/>
            <person name="Sullivan W."/>
            <person name="Andreopoulos W.B."/>
            <person name="Clum A."/>
            <person name="Lindquist E."/>
            <person name="Daum C."/>
            <person name="Ramamoorthy G.K."/>
            <person name="Gryganskyi A."/>
            <person name="Culley D."/>
            <person name="Magnuson J.K."/>
            <person name="James T.Y."/>
            <person name="O'Malley M.A."/>
            <person name="Stajich J.E."/>
            <person name="Spatafora J.W."/>
            <person name="Visel A."/>
            <person name="Grigoriev I.V."/>
        </authorList>
    </citation>
    <scope>NUCLEOTIDE SEQUENCE [LARGE SCALE GENOMIC DNA]</scope>
    <source>
        <strain evidence="15 16">NRRL 3301</strain>
    </source>
</reference>
<dbReference type="GO" id="GO:0004252">
    <property type="term" value="F:serine-type endopeptidase activity"/>
    <property type="evidence" value="ECO:0007669"/>
    <property type="project" value="InterPro"/>
</dbReference>
<dbReference type="GO" id="GO:0006508">
    <property type="term" value="P:proteolysis"/>
    <property type="evidence" value="ECO:0007669"/>
    <property type="project" value="UniProtKB-KW"/>
</dbReference>
<feature type="domain" description="Dipeptidylpeptidase IV N-terminal" evidence="14">
    <location>
        <begin position="129"/>
        <end position="511"/>
    </location>
</feature>
<evidence type="ECO:0000256" key="3">
    <source>
        <dbReference type="ARBA" id="ARBA00022438"/>
    </source>
</evidence>
<dbReference type="EMBL" id="MCGT01000016">
    <property type="protein sequence ID" value="ORX53155.1"/>
    <property type="molecule type" value="Genomic_DNA"/>
</dbReference>
<evidence type="ECO:0000256" key="8">
    <source>
        <dbReference type="ARBA" id="ARBA00022968"/>
    </source>
</evidence>
<keyword evidence="8" id="KW-0735">Signal-anchor</keyword>
<dbReference type="Proteomes" id="UP000242146">
    <property type="component" value="Unassembled WGS sequence"/>
</dbReference>
<feature type="transmembrane region" description="Helical" evidence="12">
    <location>
        <begin position="18"/>
        <end position="37"/>
    </location>
</feature>
<evidence type="ECO:0000256" key="12">
    <source>
        <dbReference type="SAM" id="Phobius"/>
    </source>
</evidence>
<evidence type="ECO:0000256" key="6">
    <source>
        <dbReference type="ARBA" id="ARBA00022801"/>
    </source>
</evidence>
<dbReference type="InterPro" id="IPR002469">
    <property type="entry name" value="Peptidase_S9B_N"/>
</dbReference>
<name>A0A1X2GHD7_9FUNG</name>
<comment type="caution">
    <text evidence="15">The sequence shown here is derived from an EMBL/GenBank/DDBJ whole genome shotgun (WGS) entry which is preliminary data.</text>
</comment>
<evidence type="ECO:0000256" key="11">
    <source>
        <dbReference type="ARBA" id="ARBA00023180"/>
    </source>
</evidence>
<gene>
    <name evidence="15" type="ORF">DM01DRAFT_1051770</name>
</gene>
<evidence type="ECO:0000313" key="16">
    <source>
        <dbReference type="Proteomes" id="UP000242146"/>
    </source>
</evidence>